<dbReference type="PANTHER" id="PTHR43335">
    <property type="entry name" value="ABC TRANSPORTER, ATP-BINDING PROTEIN"/>
    <property type="match status" value="1"/>
</dbReference>
<dbReference type="InterPro" id="IPR003593">
    <property type="entry name" value="AAA+_ATPase"/>
</dbReference>
<keyword evidence="4 6" id="KW-0067">ATP-binding</keyword>
<dbReference type="SMART" id="SM00382">
    <property type="entry name" value="AAA"/>
    <property type="match status" value="1"/>
</dbReference>
<protein>
    <submittedName>
        <fullName evidence="6">ABC transporter, ATP-binding protein</fullName>
    </submittedName>
    <submittedName>
        <fullName evidence="7">ABC-2 type transport system ATP-binding protein</fullName>
    </submittedName>
</protein>
<comment type="similarity">
    <text evidence="1">Belongs to the ABC transporter superfamily.</text>
</comment>
<evidence type="ECO:0000313" key="9">
    <source>
        <dbReference type="Proteomes" id="UP000256345"/>
    </source>
</evidence>
<evidence type="ECO:0000256" key="4">
    <source>
        <dbReference type="ARBA" id="ARBA00022840"/>
    </source>
</evidence>
<dbReference type="EMBL" id="CP011509">
    <property type="protein sequence ID" value="AKJ07364.1"/>
    <property type="molecule type" value="Genomic_DNA"/>
</dbReference>
<dbReference type="SUPFAM" id="SSF52540">
    <property type="entry name" value="P-loop containing nucleoside triphosphate hydrolases"/>
    <property type="match status" value="1"/>
</dbReference>
<evidence type="ECO:0000256" key="3">
    <source>
        <dbReference type="ARBA" id="ARBA00022741"/>
    </source>
</evidence>
<keyword evidence="2" id="KW-0813">Transport</keyword>
<accession>A0AAC8QH47</accession>
<dbReference type="Proteomes" id="UP000256345">
    <property type="component" value="Unassembled WGS sequence"/>
</dbReference>
<proteinExistence type="inferred from homology"/>
<keyword evidence="3" id="KW-0547">Nucleotide-binding</keyword>
<organism evidence="6 8">
    <name type="scientific">Archangium gephyra</name>
    <dbReference type="NCBI Taxonomy" id="48"/>
    <lineage>
        <taxon>Bacteria</taxon>
        <taxon>Pseudomonadati</taxon>
        <taxon>Myxococcota</taxon>
        <taxon>Myxococcia</taxon>
        <taxon>Myxococcales</taxon>
        <taxon>Cystobacterineae</taxon>
        <taxon>Archangiaceae</taxon>
        <taxon>Archangium</taxon>
    </lineage>
</organism>
<dbReference type="RefSeq" id="WP_047860411.1">
    <property type="nucleotide sequence ID" value="NZ_CP011509.1"/>
</dbReference>
<dbReference type="Pfam" id="PF00005">
    <property type="entry name" value="ABC_tran"/>
    <property type="match status" value="1"/>
</dbReference>
<evidence type="ECO:0000256" key="2">
    <source>
        <dbReference type="ARBA" id="ARBA00022448"/>
    </source>
</evidence>
<dbReference type="CDD" id="cd03230">
    <property type="entry name" value="ABC_DR_subfamily_A"/>
    <property type="match status" value="1"/>
</dbReference>
<dbReference type="InterPro" id="IPR003439">
    <property type="entry name" value="ABC_transporter-like_ATP-bd"/>
</dbReference>
<dbReference type="EMBL" id="QUMU01000011">
    <property type="protein sequence ID" value="REG26765.1"/>
    <property type="molecule type" value="Genomic_DNA"/>
</dbReference>
<evidence type="ECO:0000256" key="1">
    <source>
        <dbReference type="ARBA" id="ARBA00005417"/>
    </source>
</evidence>
<keyword evidence="9" id="KW-1185">Reference proteome</keyword>
<dbReference type="GO" id="GO:0016887">
    <property type="term" value="F:ATP hydrolysis activity"/>
    <property type="evidence" value="ECO:0007669"/>
    <property type="project" value="InterPro"/>
</dbReference>
<sequence>MIQVEGLTKYYGEHAAIRDVSFTINPGEVIGFLGLNGAGKTTTLKILGCVLLPTSGRVVIDGHDAVRAPHEVRKRIGFLPDTPPLYDEMTVGAYLAYVAQLRGVSGKEVRARVAEAEEQTALREMDGTLISMLSHGYRQRVGVAQALVHRPAFLILDEPTSGLDPAQIRGMRELIRTLKGSHTVLVSSHILPEISETCDRLLVISGGQLVAQGTEEALARELGGGTIEVEVRGDRAKALEVLADFGPVSVLHEEGGVLALRVEASPDLRPRVARALMVAGLELIRLERGTQRLESIFLNLTRSGGAAPKAVAS</sequence>
<reference evidence="6 8" key="1">
    <citation type="submission" date="2015-05" db="EMBL/GenBank/DDBJ databases">
        <title>Genome assembly of Archangium gephyra DSM 2261.</title>
        <authorList>
            <person name="Sharma G."/>
            <person name="Subramanian S."/>
        </authorList>
    </citation>
    <scope>NUCLEOTIDE SEQUENCE [LARGE SCALE GENOMIC DNA]</scope>
    <source>
        <strain evidence="6 8">DSM 2261</strain>
    </source>
</reference>
<dbReference type="AlphaFoldDB" id="A0AAC8QH47"/>
<dbReference type="Proteomes" id="UP000035579">
    <property type="component" value="Chromosome"/>
</dbReference>
<dbReference type="Gene3D" id="3.40.50.300">
    <property type="entry name" value="P-loop containing nucleotide triphosphate hydrolases"/>
    <property type="match status" value="1"/>
</dbReference>
<evidence type="ECO:0000313" key="7">
    <source>
        <dbReference type="EMBL" id="REG26765.1"/>
    </source>
</evidence>
<evidence type="ECO:0000313" key="8">
    <source>
        <dbReference type="Proteomes" id="UP000035579"/>
    </source>
</evidence>
<dbReference type="GO" id="GO:0005524">
    <property type="term" value="F:ATP binding"/>
    <property type="evidence" value="ECO:0007669"/>
    <property type="project" value="UniProtKB-KW"/>
</dbReference>
<evidence type="ECO:0000259" key="5">
    <source>
        <dbReference type="PROSITE" id="PS50893"/>
    </source>
</evidence>
<evidence type="ECO:0000313" key="6">
    <source>
        <dbReference type="EMBL" id="AKJ07364.1"/>
    </source>
</evidence>
<dbReference type="InterPro" id="IPR027417">
    <property type="entry name" value="P-loop_NTPase"/>
</dbReference>
<name>A0AAC8QH47_9BACT</name>
<gene>
    <name evidence="6" type="ORF">AA314_08990</name>
    <name evidence="7" type="ORF">ATI61_111316</name>
</gene>
<dbReference type="KEGG" id="age:AA314_08990"/>
<reference evidence="7 9" key="2">
    <citation type="submission" date="2018-08" db="EMBL/GenBank/DDBJ databases">
        <title>Genomic Encyclopedia of Archaeal and Bacterial Type Strains, Phase II (KMG-II): from individual species to whole genera.</title>
        <authorList>
            <person name="Goeker M."/>
        </authorList>
    </citation>
    <scope>NUCLEOTIDE SEQUENCE [LARGE SCALE GENOMIC DNA]</scope>
    <source>
        <strain evidence="7 9">DSM 2261</strain>
    </source>
</reference>
<dbReference type="PROSITE" id="PS50893">
    <property type="entry name" value="ABC_TRANSPORTER_2"/>
    <property type="match status" value="1"/>
</dbReference>
<dbReference type="PANTHER" id="PTHR43335:SF4">
    <property type="entry name" value="ABC TRANSPORTER, ATP-BINDING PROTEIN"/>
    <property type="match status" value="1"/>
</dbReference>
<feature type="domain" description="ABC transporter" evidence="5">
    <location>
        <begin position="2"/>
        <end position="231"/>
    </location>
</feature>